<dbReference type="Pfam" id="PF00745">
    <property type="entry name" value="GlutR_dimer"/>
    <property type="match status" value="1"/>
</dbReference>
<evidence type="ECO:0000313" key="17">
    <source>
        <dbReference type="EMBL" id="QNE36092.1"/>
    </source>
</evidence>
<dbReference type="NCBIfam" id="TIGR01035">
    <property type="entry name" value="hemA"/>
    <property type="match status" value="1"/>
</dbReference>
<dbReference type="InterPro" id="IPR015896">
    <property type="entry name" value="4pyrrol_synth_GluRdtase_dimer"/>
</dbReference>
<sequence>MLLCFSSSHRTAEFDLLERLERHAPAVTAALAEQHGMVAGSVVLATCNRFEAYLDVDAQPLAGAATTARVIETVAAASGIDADLLRSSSAVYSDDAVAEHLFSVSSGLESVVVGEGEIAGQVRRALQAARTSGTVTGNLERVFQVASRTSRGVKNQTGIMTAGRSMVRLALELAESRISDWAAVRVLLVGTGKYAGASLAALRERGVVDVQVFSPTGRAAKFALSHDVVPVESDDLLEVLGAADLVVTCSAVTDHVITRSLLADAIAAPDAAERRLVIDLGLPRNVDPAVSELRGVELLDLETISIHAPVEELNAAAAAREIVGAAAAEFAAQSAEQAITPALVALRTHVFGILDAEIARARSRGDSSEQTEQALRHLAGVLLHTPSVRARELARNGEAQAFVDATSALFGVEVADAPQQLQAPGLRAVDDETAAS</sequence>
<feature type="active site" description="Nucleophile" evidence="8 9">
    <location>
        <position position="47"/>
    </location>
</feature>
<dbReference type="InterPro" id="IPR018214">
    <property type="entry name" value="GluRdtase_CS"/>
</dbReference>
<keyword evidence="4 8" id="KW-0521">NADP</keyword>
<dbReference type="PANTHER" id="PTHR43013:SF1">
    <property type="entry name" value="GLUTAMYL-TRNA REDUCTASE"/>
    <property type="match status" value="1"/>
</dbReference>
<accession>A0A7G6YC77</accession>
<feature type="binding site" evidence="8 10">
    <location>
        <position position="110"/>
    </location>
    <ligand>
        <name>substrate</name>
    </ligand>
</feature>
<evidence type="ECO:0000256" key="4">
    <source>
        <dbReference type="ARBA" id="ARBA00022857"/>
    </source>
</evidence>
<feature type="binding site" evidence="8 10">
    <location>
        <begin position="46"/>
        <end position="49"/>
    </location>
    <ligand>
        <name>substrate</name>
    </ligand>
</feature>
<evidence type="ECO:0000256" key="3">
    <source>
        <dbReference type="ARBA" id="ARBA00012970"/>
    </source>
</evidence>
<dbReference type="Gene3D" id="3.40.50.720">
    <property type="entry name" value="NAD(P)-binding Rossmann-like Domain"/>
    <property type="match status" value="1"/>
</dbReference>
<feature type="domain" description="Quinate/shikimate 5-dehydrogenase/glutamyl-tRNA reductase" evidence="15">
    <location>
        <begin position="172"/>
        <end position="303"/>
    </location>
</feature>
<keyword evidence="6 8" id="KW-0627">Porphyrin biosynthesis</keyword>
<dbReference type="InterPro" id="IPR000343">
    <property type="entry name" value="4pyrrol_synth_GluRdtase"/>
</dbReference>
<evidence type="ECO:0000256" key="11">
    <source>
        <dbReference type="PIRSR" id="PIRSR000445-3"/>
    </source>
</evidence>
<dbReference type="InterPro" id="IPR036343">
    <property type="entry name" value="GluRdtase_N_sf"/>
</dbReference>
<comment type="catalytic activity">
    <reaction evidence="7 8 13">
        <text>(S)-4-amino-5-oxopentanoate + tRNA(Glu) + NADP(+) = L-glutamyl-tRNA(Glu) + NADPH + H(+)</text>
        <dbReference type="Rhea" id="RHEA:12344"/>
        <dbReference type="Rhea" id="RHEA-COMP:9663"/>
        <dbReference type="Rhea" id="RHEA-COMP:9680"/>
        <dbReference type="ChEBI" id="CHEBI:15378"/>
        <dbReference type="ChEBI" id="CHEBI:57501"/>
        <dbReference type="ChEBI" id="CHEBI:57783"/>
        <dbReference type="ChEBI" id="CHEBI:58349"/>
        <dbReference type="ChEBI" id="CHEBI:78442"/>
        <dbReference type="ChEBI" id="CHEBI:78520"/>
        <dbReference type="EC" id="1.2.1.70"/>
    </reaction>
</comment>
<dbReference type="SUPFAM" id="SSF51735">
    <property type="entry name" value="NAD(P)-binding Rossmann-fold domains"/>
    <property type="match status" value="1"/>
</dbReference>
<protein>
    <recommendedName>
        <fullName evidence="3 8">Glutamyl-tRNA reductase</fullName>
        <shortName evidence="8">GluTR</shortName>
        <ecNumber evidence="3 8">1.2.1.70</ecNumber>
    </recommendedName>
</protein>
<dbReference type="EMBL" id="CP043641">
    <property type="protein sequence ID" value="QNE36092.1"/>
    <property type="molecule type" value="Genomic_DNA"/>
</dbReference>
<dbReference type="UniPathway" id="UPA00251">
    <property type="reaction ID" value="UER00316"/>
</dbReference>
<reference evidence="18" key="1">
    <citation type="submission" date="2019-09" db="EMBL/GenBank/DDBJ databases">
        <title>Antimicrobial potential of Antarctic Bacteria.</title>
        <authorList>
            <person name="Benaud N."/>
            <person name="Edwards R.J."/>
            <person name="Ferrari B.C."/>
        </authorList>
    </citation>
    <scope>NUCLEOTIDE SEQUENCE [LARGE SCALE GENOMIC DNA]</scope>
    <source>
        <strain evidence="18">INR9</strain>
    </source>
</reference>
<dbReference type="SUPFAM" id="SSF69742">
    <property type="entry name" value="Glutamyl tRNA-reductase catalytic, N-terminal domain"/>
    <property type="match status" value="1"/>
</dbReference>
<evidence type="ECO:0000256" key="7">
    <source>
        <dbReference type="ARBA" id="ARBA00047464"/>
    </source>
</evidence>
<name>A0A7G6YC77_9MICO</name>
<feature type="site" description="Important for activity" evidence="8 12">
    <location>
        <position position="100"/>
    </location>
</feature>
<comment type="domain">
    <text evidence="8">Possesses an unusual extended V-shaped dimeric structure with each monomer consisting of three distinct domains arranged along a curved 'spinal' alpha-helix. The N-terminal catalytic domain specifically recognizes the glutamate moiety of the substrate. The second domain is the NADPH-binding domain, and the third C-terminal domain is responsible for dimerization.</text>
</comment>
<dbReference type="InterPro" id="IPR036291">
    <property type="entry name" value="NAD(P)-bd_dom_sf"/>
</dbReference>
<comment type="miscellaneous">
    <text evidence="8">During catalysis, the active site Cys acts as a nucleophile attacking the alpha-carbonyl group of tRNA-bound glutamate with the formation of a thioester intermediate between enzyme and glutamate, and the concomitant release of tRNA(Glu). The thioester intermediate is finally reduced by direct hydride transfer from NADPH, to form the product GSA.</text>
</comment>
<feature type="domain" description="Tetrapyrrole biosynthesis glutamyl-tRNA reductase dimerisation" evidence="14">
    <location>
        <begin position="318"/>
        <end position="411"/>
    </location>
</feature>
<dbReference type="PIRSF" id="PIRSF000445">
    <property type="entry name" value="4pyrrol_synth_GluRdtase"/>
    <property type="match status" value="1"/>
</dbReference>
<organism evidence="17 18">
    <name type="scientific">Leifsonia shinshuensis</name>
    <dbReference type="NCBI Taxonomy" id="150026"/>
    <lineage>
        <taxon>Bacteria</taxon>
        <taxon>Bacillati</taxon>
        <taxon>Actinomycetota</taxon>
        <taxon>Actinomycetes</taxon>
        <taxon>Micrococcales</taxon>
        <taxon>Microbacteriaceae</taxon>
        <taxon>Leifsonia</taxon>
    </lineage>
</organism>
<dbReference type="PROSITE" id="PS00747">
    <property type="entry name" value="GLUTR"/>
    <property type="match status" value="1"/>
</dbReference>
<dbReference type="GO" id="GO:0050661">
    <property type="term" value="F:NADP binding"/>
    <property type="evidence" value="ECO:0007669"/>
    <property type="project" value="InterPro"/>
</dbReference>
<proteinExistence type="inferred from homology"/>
<dbReference type="Proteomes" id="UP000515511">
    <property type="component" value="Chromosome"/>
</dbReference>
<dbReference type="Pfam" id="PF05201">
    <property type="entry name" value="GlutR_N"/>
    <property type="match status" value="1"/>
</dbReference>
<evidence type="ECO:0000256" key="9">
    <source>
        <dbReference type="PIRSR" id="PIRSR000445-1"/>
    </source>
</evidence>
<evidence type="ECO:0000256" key="8">
    <source>
        <dbReference type="HAMAP-Rule" id="MF_00087"/>
    </source>
</evidence>
<evidence type="ECO:0000256" key="13">
    <source>
        <dbReference type="RuleBase" id="RU000584"/>
    </source>
</evidence>
<evidence type="ECO:0000259" key="16">
    <source>
        <dbReference type="Pfam" id="PF05201"/>
    </source>
</evidence>
<feature type="binding site" evidence="8 10">
    <location>
        <position position="121"/>
    </location>
    <ligand>
        <name>substrate</name>
    </ligand>
</feature>
<dbReference type="AlphaFoldDB" id="A0A7G6YC77"/>
<evidence type="ECO:0000256" key="5">
    <source>
        <dbReference type="ARBA" id="ARBA00023002"/>
    </source>
</evidence>
<dbReference type="EC" id="1.2.1.70" evidence="3 8"/>
<dbReference type="KEGG" id="lse:F1C12_13845"/>
<dbReference type="Gene3D" id="3.30.460.30">
    <property type="entry name" value="Glutamyl-tRNA reductase, N-terminal domain"/>
    <property type="match status" value="1"/>
</dbReference>
<dbReference type="NCBIfam" id="NF000750">
    <property type="entry name" value="PRK00045.3-4"/>
    <property type="match status" value="1"/>
</dbReference>
<dbReference type="SUPFAM" id="SSF69075">
    <property type="entry name" value="Glutamyl tRNA-reductase dimerization domain"/>
    <property type="match status" value="1"/>
</dbReference>
<evidence type="ECO:0000256" key="1">
    <source>
        <dbReference type="ARBA" id="ARBA00005059"/>
    </source>
</evidence>
<evidence type="ECO:0000256" key="10">
    <source>
        <dbReference type="PIRSR" id="PIRSR000445-2"/>
    </source>
</evidence>
<comment type="subunit">
    <text evidence="8">Homodimer.</text>
</comment>
<dbReference type="PANTHER" id="PTHR43013">
    <property type="entry name" value="GLUTAMYL-TRNA REDUCTASE"/>
    <property type="match status" value="1"/>
</dbReference>
<dbReference type="Pfam" id="PF01488">
    <property type="entry name" value="Shikimate_DH"/>
    <property type="match status" value="1"/>
</dbReference>
<gene>
    <name evidence="8" type="primary">hemA</name>
    <name evidence="17" type="ORF">F1C12_13845</name>
</gene>
<dbReference type="HAMAP" id="MF_00087">
    <property type="entry name" value="Glu_tRNA_reductase"/>
    <property type="match status" value="1"/>
</dbReference>
<feature type="binding site" evidence="8 10">
    <location>
        <begin position="115"/>
        <end position="117"/>
    </location>
    <ligand>
        <name>substrate</name>
    </ligand>
</feature>
<evidence type="ECO:0000313" key="18">
    <source>
        <dbReference type="Proteomes" id="UP000515511"/>
    </source>
</evidence>
<evidence type="ECO:0000259" key="14">
    <source>
        <dbReference type="Pfam" id="PF00745"/>
    </source>
</evidence>
<dbReference type="InterPro" id="IPR036453">
    <property type="entry name" value="GluRdtase_dimer_dom_sf"/>
</dbReference>
<feature type="binding site" evidence="8 11">
    <location>
        <begin position="190"/>
        <end position="195"/>
    </location>
    <ligand>
        <name>NADP(+)</name>
        <dbReference type="ChEBI" id="CHEBI:58349"/>
    </ligand>
</feature>
<comment type="similarity">
    <text evidence="2 8 13">Belongs to the glutamyl-tRNA reductase family.</text>
</comment>
<comment type="pathway">
    <text evidence="1 8 13">Porphyrin-containing compound metabolism; protoporphyrin-IX biosynthesis; 5-aminolevulinate from L-glutamyl-tRNA(Glu): step 1/2.</text>
</comment>
<evidence type="ECO:0000256" key="12">
    <source>
        <dbReference type="PIRSR" id="PIRSR000445-4"/>
    </source>
</evidence>
<dbReference type="RefSeq" id="WP_185275536.1">
    <property type="nucleotide sequence ID" value="NZ_CP043641.1"/>
</dbReference>
<dbReference type="GO" id="GO:0019353">
    <property type="term" value="P:protoporphyrinogen IX biosynthetic process from glutamate"/>
    <property type="evidence" value="ECO:0007669"/>
    <property type="project" value="TreeGrafter"/>
</dbReference>
<comment type="function">
    <text evidence="8">Catalyzes the NADPH-dependent reduction of glutamyl-tRNA(Glu) to glutamate 1-semialdehyde (GSA).</text>
</comment>
<evidence type="ECO:0000259" key="15">
    <source>
        <dbReference type="Pfam" id="PF01488"/>
    </source>
</evidence>
<keyword evidence="5 8" id="KW-0560">Oxidoreductase</keyword>
<dbReference type="InterPro" id="IPR015895">
    <property type="entry name" value="4pyrrol_synth_GluRdtase_N"/>
</dbReference>
<evidence type="ECO:0000256" key="2">
    <source>
        <dbReference type="ARBA" id="ARBA00005916"/>
    </source>
</evidence>
<dbReference type="GO" id="GO:0008883">
    <property type="term" value="F:glutamyl-tRNA reductase activity"/>
    <property type="evidence" value="ECO:0007669"/>
    <property type="project" value="UniProtKB-UniRule"/>
</dbReference>
<dbReference type="InterPro" id="IPR006151">
    <property type="entry name" value="Shikm_DH/Glu-tRNA_Rdtase"/>
</dbReference>
<evidence type="ECO:0000256" key="6">
    <source>
        <dbReference type="ARBA" id="ARBA00023244"/>
    </source>
</evidence>
<feature type="domain" description="Glutamyl-tRNA reductase N-terminal" evidence="16">
    <location>
        <begin position="7"/>
        <end position="157"/>
    </location>
</feature>